<dbReference type="PANTHER" id="PTHR33710">
    <property type="entry name" value="BNAC02G09200D PROTEIN"/>
    <property type="match status" value="1"/>
</dbReference>
<dbReference type="Proteomes" id="UP001311915">
    <property type="component" value="Unassembled WGS sequence"/>
</dbReference>
<dbReference type="PANTHER" id="PTHR33710:SF65">
    <property type="entry name" value="ENDONUCLEASE_EXONUCLEASE_PHOSPHATASE"/>
    <property type="match status" value="1"/>
</dbReference>
<organism evidence="1 2">
    <name type="scientific">Solanum pinnatisectum</name>
    <name type="common">tansyleaf nightshade</name>
    <dbReference type="NCBI Taxonomy" id="50273"/>
    <lineage>
        <taxon>Eukaryota</taxon>
        <taxon>Viridiplantae</taxon>
        <taxon>Streptophyta</taxon>
        <taxon>Embryophyta</taxon>
        <taxon>Tracheophyta</taxon>
        <taxon>Spermatophyta</taxon>
        <taxon>Magnoliopsida</taxon>
        <taxon>eudicotyledons</taxon>
        <taxon>Gunneridae</taxon>
        <taxon>Pentapetalae</taxon>
        <taxon>asterids</taxon>
        <taxon>lamiids</taxon>
        <taxon>Solanales</taxon>
        <taxon>Solanaceae</taxon>
        <taxon>Solanoideae</taxon>
        <taxon>Solaneae</taxon>
        <taxon>Solanum</taxon>
    </lineage>
</organism>
<evidence type="ECO:0000313" key="1">
    <source>
        <dbReference type="EMBL" id="KAK4736662.1"/>
    </source>
</evidence>
<keyword evidence="2" id="KW-1185">Reference proteome</keyword>
<sequence length="115" mass="13597">MGDYNTFHRGEDRMMGATVQDAEIRDFDELLRDTCMTILKHTGREYTWTNGHTYSRIDWALVNARWMLTMPNIEVQIMDPGCFDHSPLSINFVQQVEMRSKPFKFLNHLAQHVKF</sequence>
<name>A0AAV9MIU3_9SOLN</name>
<dbReference type="SUPFAM" id="SSF56219">
    <property type="entry name" value="DNase I-like"/>
    <property type="match status" value="1"/>
</dbReference>
<reference evidence="1 2" key="1">
    <citation type="submission" date="2023-10" db="EMBL/GenBank/DDBJ databases">
        <title>Genome-Wide Identification Analysis in wild type Solanum Pinnatisectum Reveals Some Genes Defensing Phytophthora Infestans.</title>
        <authorList>
            <person name="Sun C."/>
        </authorList>
    </citation>
    <scope>NUCLEOTIDE SEQUENCE [LARGE SCALE GENOMIC DNA]</scope>
    <source>
        <strain evidence="1">LQN</strain>
        <tissue evidence="1">Leaf</tissue>
    </source>
</reference>
<gene>
    <name evidence="1" type="ORF">R3W88_000359</name>
</gene>
<proteinExistence type="predicted"/>
<dbReference type="AlphaFoldDB" id="A0AAV9MIU3"/>
<comment type="caution">
    <text evidence="1">The sequence shown here is derived from an EMBL/GenBank/DDBJ whole genome shotgun (WGS) entry which is preliminary data.</text>
</comment>
<evidence type="ECO:0008006" key="3">
    <source>
        <dbReference type="Google" id="ProtNLM"/>
    </source>
</evidence>
<dbReference type="Gene3D" id="3.60.10.10">
    <property type="entry name" value="Endonuclease/exonuclease/phosphatase"/>
    <property type="match status" value="1"/>
</dbReference>
<protein>
    <recommendedName>
        <fullName evidence="3">Endonuclease/exonuclease/phosphatase domain-containing protein</fullName>
    </recommendedName>
</protein>
<dbReference type="InterPro" id="IPR036691">
    <property type="entry name" value="Endo/exonu/phosph_ase_sf"/>
</dbReference>
<dbReference type="EMBL" id="JAWPEI010000001">
    <property type="protein sequence ID" value="KAK4736662.1"/>
    <property type="molecule type" value="Genomic_DNA"/>
</dbReference>
<evidence type="ECO:0000313" key="2">
    <source>
        <dbReference type="Proteomes" id="UP001311915"/>
    </source>
</evidence>
<accession>A0AAV9MIU3</accession>